<organism evidence="17 18">
    <name type="scientific">Nematostella vectensis</name>
    <name type="common">Starlet sea anemone</name>
    <dbReference type="NCBI Taxonomy" id="45351"/>
    <lineage>
        <taxon>Eukaryota</taxon>
        <taxon>Metazoa</taxon>
        <taxon>Cnidaria</taxon>
        <taxon>Anthozoa</taxon>
        <taxon>Hexacorallia</taxon>
        <taxon>Actiniaria</taxon>
        <taxon>Edwardsiidae</taxon>
        <taxon>Nematostella</taxon>
    </lineage>
</organism>
<dbReference type="GO" id="GO:0006865">
    <property type="term" value="P:amino acid transport"/>
    <property type="evidence" value="ECO:0000318"/>
    <property type="project" value="GO_Central"/>
</dbReference>
<dbReference type="GO" id="GO:0046872">
    <property type="term" value="F:metal ion binding"/>
    <property type="evidence" value="ECO:0007669"/>
    <property type="project" value="UniProtKB-KW"/>
</dbReference>
<accession>A7S7X6</accession>
<evidence type="ECO:0000256" key="15">
    <source>
        <dbReference type="RuleBase" id="RU003732"/>
    </source>
</evidence>
<proteinExistence type="inferred from homology"/>
<feature type="transmembrane region" description="Helical" evidence="16">
    <location>
        <begin position="345"/>
        <end position="371"/>
    </location>
</feature>
<comment type="similarity">
    <text evidence="15">Belongs to the sodium:neurotransmitter symporter (SNF) (TC 2.A.22) family.</text>
</comment>
<keyword evidence="4 15" id="KW-0812">Transmembrane</keyword>
<evidence type="ECO:0000256" key="11">
    <source>
        <dbReference type="ARBA" id="ARBA00023157"/>
    </source>
</evidence>
<feature type="binding site" evidence="13">
    <location>
        <position position="38"/>
    </location>
    <ligand>
        <name>Na(+)</name>
        <dbReference type="ChEBI" id="CHEBI:29101"/>
        <label>1</label>
    </ligand>
</feature>
<comment type="subcellular location">
    <subcellularLocation>
        <location evidence="1">Cell membrane</location>
        <topology evidence="1">Multi-pass membrane protein</topology>
    </subcellularLocation>
</comment>
<feature type="transmembrane region" description="Helical" evidence="16">
    <location>
        <begin position="32"/>
        <end position="50"/>
    </location>
</feature>
<name>A7S7X6_NEMVE</name>
<feature type="binding site" evidence="13">
    <location>
        <position position="306"/>
    </location>
    <ligand>
        <name>Na(+)</name>
        <dbReference type="ChEBI" id="CHEBI:29101"/>
        <label>1</label>
    </ligand>
</feature>
<dbReference type="PANTHER" id="PTHR11616:SF320">
    <property type="entry name" value="SODIUM-DEPENDENT NORADRENALINE TRANSPORTER"/>
    <property type="match status" value="1"/>
</dbReference>
<feature type="transmembrane region" description="Helical" evidence="16">
    <location>
        <begin position="401"/>
        <end position="429"/>
    </location>
</feature>
<dbReference type="Pfam" id="PF00209">
    <property type="entry name" value="SNF"/>
    <property type="match status" value="1"/>
</dbReference>
<keyword evidence="9 13" id="KW-0915">Sodium</keyword>
<dbReference type="InterPro" id="IPR000175">
    <property type="entry name" value="Na/ntran_symport"/>
</dbReference>
<feature type="binding site" evidence="13">
    <location>
        <position position="41"/>
    </location>
    <ligand>
        <name>Na(+)</name>
        <dbReference type="ChEBI" id="CHEBI:29101"/>
        <label>1</label>
    </ligand>
</feature>
<feature type="transmembrane region" description="Helical" evidence="16">
    <location>
        <begin position="300"/>
        <end position="325"/>
    </location>
</feature>
<keyword evidence="6" id="KW-0532">Neurotransmitter transport</keyword>
<keyword evidence="10 16" id="KW-0472">Membrane</keyword>
<keyword evidence="5 13" id="KW-0479">Metal-binding</keyword>
<keyword evidence="11 14" id="KW-1015">Disulfide bond</keyword>
<dbReference type="GO" id="GO:0006836">
    <property type="term" value="P:neurotransmitter transport"/>
    <property type="evidence" value="ECO:0007669"/>
    <property type="project" value="UniProtKB-KW"/>
</dbReference>
<dbReference type="InParanoid" id="A7S7X6"/>
<feature type="transmembrane region" description="Helical" evidence="16">
    <location>
        <begin position="62"/>
        <end position="83"/>
    </location>
</feature>
<dbReference type="PROSITE" id="PS50267">
    <property type="entry name" value="NA_NEUROTRAN_SYMP_3"/>
    <property type="match status" value="1"/>
</dbReference>
<evidence type="ECO:0000256" key="7">
    <source>
        <dbReference type="ARBA" id="ARBA00022847"/>
    </source>
</evidence>
<evidence type="ECO:0000256" key="10">
    <source>
        <dbReference type="ARBA" id="ARBA00023136"/>
    </source>
</evidence>
<dbReference type="GO" id="GO:0090493">
    <property type="term" value="P:catecholamine uptake"/>
    <property type="evidence" value="ECO:0007669"/>
    <property type="project" value="UniProtKB-ARBA"/>
</dbReference>
<feature type="transmembrane region" description="Helical" evidence="16">
    <location>
        <begin position="218"/>
        <end position="251"/>
    </location>
</feature>
<dbReference type="PANTHER" id="PTHR11616">
    <property type="entry name" value="SODIUM/CHLORIDE DEPENDENT TRANSPORTER"/>
    <property type="match status" value="1"/>
</dbReference>
<dbReference type="GO" id="GO:0035725">
    <property type="term" value="P:sodium ion transmembrane transport"/>
    <property type="evidence" value="ECO:0000318"/>
    <property type="project" value="GO_Central"/>
</dbReference>
<feature type="binding site" evidence="13">
    <location>
        <position position="40"/>
    </location>
    <ligand>
        <name>Na(+)</name>
        <dbReference type="ChEBI" id="CHEBI:29101"/>
        <label>1</label>
    </ligand>
</feature>
<dbReference type="eggNOG" id="KOG3660">
    <property type="taxonomic scope" value="Eukaryota"/>
</dbReference>
<dbReference type="Proteomes" id="UP000001593">
    <property type="component" value="Unassembled WGS sequence"/>
</dbReference>
<gene>
    <name evidence="17" type="ORF">NEMVEDRAFT_v1g229612</name>
</gene>
<evidence type="ECO:0000256" key="4">
    <source>
        <dbReference type="ARBA" id="ARBA00022692"/>
    </source>
</evidence>
<feature type="binding site" evidence="13">
    <location>
        <position position="274"/>
    </location>
    <ligand>
        <name>Na(+)</name>
        <dbReference type="ChEBI" id="CHEBI:29101"/>
        <label>1</label>
    </ligand>
</feature>
<feature type="binding site" evidence="13">
    <location>
        <position position="375"/>
    </location>
    <ligand>
        <name>Na(+)</name>
        <dbReference type="ChEBI" id="CHEBI:29101"/>
        <label>1</label>
    </ligand>
</feature>
<dbReference type="EMBL" id="DS469595">
    <property type="protein sequence ID" value="EDO40151.1"/>
    <property type="molecule type" value="Genomic_DNA"/>
</dbReference>
<keyword evidence="3" id="KW-1003">Cell membrane</keyword>
<dbReference type="GO" id="GO:0005886">
    <property type="term" value="C:plasma membrane"/>
    <property type="evidence" value="ECO:0000318"/>
    <property type="project" value="GO_Central"/>
</dbReference>
<keyword evidence="7 15" id="KW-0769">Symport</keyword>
<dbReference type="InterPro" id="IPR037272">
    <property type="entry name" value="SNS_sf"/>
</dbReference>
<evidence type="ECO:0000256" key="6">
    <source>
        <dbReference type="ARBA" id="ARBA00022775"/>
    </source>
</evidence>
<keyword evidence="12" id="KW-0325">Glycoprotein</keyword>
<dbReference type="GO" id="GO:0015378">
    <property type="term" value="F:sodium:chloride symporter activity"/>
    <property type="evidence" value="ECO:0007669"/>
    <property type="project" value="UniProtKB-ARBA"/>
</dbReference>
<feature type="binding site" evidence="13">
    <location>
        <position position="45"/>
    </location>
    <ligand>
        <name>Na(+)</name>
        <dbReference type="ChEBI" id="CHEBI:29101"/>
        <label>1</label>
    </ligand>
</feature>
<evidence type="ECO:0000256" key="14">
    <source>
        <dbReference type="PIRSR" id="PIRSR600175-2"/>
    </source>
</evidence>
<feature type="transmembrane region" description="Helical" evidence="16">
    <location>
        <begin position="473"/>
        <end position="494"/>
    </location>
</feature>
<keyword evidence="2 15" id="KW-0813">Transport</keyword>
<dbReference type="HOGENOM" id="CLU_006855_9_5_1"/>
<evidence type="ECO:0000256" key="1">
    <source>
        <dbReference type="ARBA" id="ARBA00004651"/>
    </source>
</evidence>
<dbReference type="PROSITE" id="PS00610">
    <property type="entry name" value="NA_NEUROTRAN_SYMP_1"/>
    <property type="match status" value="1"/>
</dbReference>
<evidence type="ECO:0000256" key="16">
    <source>
        <dbReference type="SAM" id="Phobius"/>
    </source>
</evidence>
<dbReference type="GO" id="GO:0008504">
    <property type="term" value="F:monoamine transmembrane transporter activity"/>
    <property type="evidence" value="ECO:0007669"/>
    <property type="project" value="UniProtKB-ARBA"/>
</dbReference>
<evidence type="ECO:0000256" key="8">
    <source>
        <dbReference type="ARBA" id="ARBA00022989"/>
    </source>
</evidence>
<dbReference type="PRINTS" id="PR00176">
    <property type="entry name" value="NANEUSMPORT"/>
</dbReference>
<evidence type="ECO:0000256" key="5">
    <source>
        <dbReference type="ARBA" id="ARBA00022723"/>
    </source>
</evidence>
<evidence type="ECO:0000313" key="17">
    <source>
        <dbReference type="EMBL" id="EDO40151.1"/>
    </source>
</evidence>
<reference evidence="17 18" key="1">
    <citation type="journal article" date="2007" name="Science">
        <title>Sea anemone genome reveals ancestral eumetazoan gene repertoire and genomic organization.</title>
        <authorList>
            <person name="Putnam N.H."/>
            <person name="Srivastava M."/>
            <person name="Hellsten U."/>
            <person name="Dirks B."/>
            <person name="Chapman J."/>
            <person name="Salamov A."/>
            <person name="Terry A."/>
            <person name="Shapiro H."/>
            <person name="Lindquist E."/>
            <person name="Kapitonov V.V."/>
            <person name="Jurka J."/>
            <person name="Genikhovich G."/>
            <person name="Grigoriev I.V."/>
            <person name="Lucas S.M."/>
            <person name="Steele R.E."/>
            <person name="Finnerty J.R."/>
            <person name="Technau U."/>
            <person name="Martindale M.Q."/>
            <person name="Rokhsar D.S."/>
        </authorList>
    </citation>
    <scope>NUCLEOTIDE SEQUENCE [LARGE SCALE GENOMIC DNA]</scope>
    <source>
        <strain evidence="18">CH2 X CH6</strain>
    </source>
</reference>
<feature type="transmembrane region" description="Helical" evidence="16">
    <location>
        <begin position="189"/>
        <end position="206"/>
    </location>
</feature>
<evidence type="ECO:0000256" key="3">
    <source>
        <dbReference type="ARBA" id="ARBA00022475"/>
    </source>
</evidence>
<sequence length="570" mass="64205">MTADSNKPLKNDEKKDLVTVESRERWDRKIEFLFACIGFAVGYGNFWRFPYMCFKNGGGAFLIPYVLFLCLGGIPLFFMELSLGQLLQEGPIKAWQKICPLFSGIGFASIVISFIVSIYYNVILAWSLYFLYNSFFADIPWVGCHHSWNTPDCYVYNASANASGVSSSREFLVKNVLEITKSIEEPGGLSVHLTLCLLVAWILVYFSIWRGIRTTGKVVYVTATLPYIILVIFFIKGVTLPGAIDGVLYFITPQWDRLQDPKVWIDAASQILYSLTIGFGVLIGFASYNPRKNNVFSDALLISVINCATSVFAGFVIFAIVGYMAHVQEKSVPEVASQGPGLVFIVYPAAISQLPFPQIWAVIFFLMLIALGLDSQFGQVEVVAAALIEQWPRQLHKHRELVVLVICFVMFLLGLSCVSKGGMFVFNLFDSFSCGLSLLFVVCFELLVIGWIYGARRYADNISQMIGRPVLQWWVICWKYISPIMVLGIFVFSLAKYKRITYENVPYPAWAEGVGWLLALSSMLCIPVTMCYKIYKAEGTFLQNSETISGFMHYTYAVEQSNFSTSMWMV</sequence>
<dbReference type="SUPFAM" id="SSF161070">
    <property type="entry name" value="SNF-like"/>
    <property type="match status" value="1"/>
</dbReference>
<evidence type="ECO:0000313" key="18">
    <source>
        <dbReference type="Proteomes" id="UP000001593"/>
    </source>
</evidence>
<dbReference type="AlphaFoldDB" id="A7S7X6"/>
<dbReference type="PhylomeDB" id="A7S7X6"/>
<feature type="disulfide bond" evidence="14">
    <location>
        <begin position="144"/>
        <end position="153"/>
    </location>
</feature>
<keyword evidence="8 16" id="KW-1133">Transmembrane helix</keyword>
<evidence type="ECO:0000256" key="9">
    <source>
        <dbReference type="ARBA" id="ARBA00023053"/>
    </source>
</evidence>
<feature type="transmembrane region" description="Helical" evidence="16">
    <location>
        <begin position="104"/>
        <end position="132"/>
    </location>
</feature>
<keyword evidence="18" id="KW-1185">Reference proteome</keyword>
<dbReference type="NCBIfam" id="NF037979">
    <property type="entry name" value="Na_transp"/>
    <property type="match status" value="1"/>
</dbReference>
<feature type="transmembrane region" description="Helical" evidence="16">
    <location>
        <begin position="435"/>
        <end position="453"/>
    </location>
</feature>
<evidence type="ECO:0000256" key="2">
    <source>
        <dbReference type="ARBA" id="ARBA00022448"/>
    </source>
</evidence>
<feature type="transmembrane region" description="Helical" evidence="16">
    <location>
        <begin position="514"/>
        <end position="535"/>
    </location>
</feature>
<feature type="binding site" evidence="13">
    <location>
        <position position="374"/>
    </location>
    <ligand>
        <name>Na(+)</name>
        <dbReference type="ChEBI" id="CHEBI:29101"/>
        <label>1</label>
    </ligand>
</feature>
<protein>
    <recommendedName>
        <fullName evidence="15">Transporter</fullName>
    </recommendedName>
</protein>
<feature type="binding site" evidence="13">
    <location>
        <position position="371"/>
    </location>
    <ligand>
        <name>Na(+)</name>
        <dbReference type="ChEBI" id="CHEBI:29101"/>
        <label>1</label>
    </ligand>
</feature>
<evidence type="ECO:0000256" key="13">
    <source>
        <dbReference type="PIRSR" id="PIRSR600175-1"/>
    </source>
</evidence>
<evidence type="ECO:0000256" key="12">
    <source>
        <dbReference type="ARBA" id="ARBA00023180"/>
    </source>
</evidence>
<dbReference type="OMA" id="EFLFACI"/>
<feature type="transmembrane region" description="Helical" evidence="16">
    <location>
        <begin position="271"/>
        <end position="288"/>
    </location>
</feature>